<dbReference type="Pfam" id="PF13181">
    <property type="entry name" value="TPR_8"/>
    <property type="match status" value="1"/>
</dbReference>
<evidence type="ECO:0000256" key="4">
    <source>
        <dbReference type="SAM" id="SignalP"/>
    </source>
</evidence>
<dbReference type="SMART" id="SM00342">
    <property type="entry name" value="HTH_ARAC"/>
    <property type="match status" value="1"/>
</dbReference>
<dbReference type="PROSITE" id="PS50005">
    <property type="entry name" value="TPR"/>
    <property type="match status" value="1"/>
</dbReference>
<dbReference type="Proteomes" id="UP000077824">
    <property type="component" value="Chromosome"/>
</dbReference>
<evidence type="ECO:0000313" key="6">
    <source>
        <dbReference type="EMBL" id="ANF52947.1"/>
    </source>
</evidence>
<dbReference type="Gene3D" id="1.10.10.60">
    <property type="entry name" value="Homeodomain-like"/>
    <property type="match status" value="2"/>
</dbReference>
<evidence type="ECO:0000256" key="1">
    <source>
        <dbReference type="ARBA" id="ARBA00023125"/>
    </source>
</evidence>
<dbReference type="InterPro" id="IPR019734">
    <property type="entry name" value="TPR_rpt"/>
</dbReference>
<dbReference type="InterPro" id="IPR011990">
    <property type="entry name" value="TPR-like_helical_dom_sf"/>
</dbReference>
<feature type="domain" description="HTH araC/xylS-type" evidence="5">
    <location>
        <begin position="454"/>
        <end position="562"/>
    </location>
</feature>
<dbReference type="PANTHER" id="PTHR43280">
    <property type="entry name" value="ARAC-FAMILY TRANSCRIPTIONAL REGULATOR"/>
    <property type="match status" value="1"/>
</dbReference>
<evidence type="ECO:0000313" key="7">
    <source>
        <dbReference type="Proteomes" id="UP000077824"/>
    </source>
</evidence>
<dbReference type="PROSITE" id="PS01124">
    <property type="entry name" value="HTH_ARAC_FAMILY_2"/>
    <property type="match status" value="1"/>
</dbReference>
<evidence type="ECO:0000256" key="3">
    <source>
        <dbReference type="SAM" id="Phobius"/>
    </source>
</evidence>
<keyword evidence="3" id="KW-0472">Membrane</keyword>
<dbReference type="Pfam" id="PF12833">
    <property type="entry name" value="HTH_18"/>
    <property type="match status" value="1"/>
</dbReference>
<proteinExistence type="predicted"/>
<evidence type="ECO:0000256" key="2">
    <source>
        <dbReference type="PROSITE-ProRule" id="PRU00339"/>
    </source>
</evidence>
<keyword evidence="4" id="KW-0732">Signal</keyword>
<dbReference type="GO" id="GO:0043565">
    <property type="term" value="F:sequence-specific DNA binding"/>
    <property type="evidence" value="ECO:0007669"/>
    <property type="project" value="InterPro"/>
</dbReference>
<keyword evidence="1" id="KW-0238">DNA-binding</keyword>
<gene>
    <name evidence="6" type="ORF">A0O34_21545</name>
</gene>
<dbReference type="EMBL" id="CP015199">
    <property type="protein sequence ID" value="ANF52947.1"/>
    <property type="molecule type" value="Genomic_DNA"/>
</dbReference>
<dbReference type="SMART" id="SM00028">
    <property type="entry name" value="TPR"/>
    <property type="match status" value="4"/>
</dbReference>
<sequence>MNIRSRLCILILAIFLCEPLFAQKEDTTDYYRIKLNYENGLENDSSMLPLVGKYIQKARIEKNYPQLVEGYKDGLLYSVSPDDKLKYADSAIWAAKLTRDDYLIGRAYTSKGIVYYFNLKKYKLALNEFLIAYKYSQKSNDPYYKNKVYYLLGVVKSYIGNYDEALVLLKQTKTFFEEESKKDIHPNLRYGNKRGYYNSLHQMAVCYRNLGNQKSADSLTNIGLSLTSSNKDYQQEYGYFLKEKGIGQFYKRDYHNSIKSLESSITSISGVNDFAWTSVCYSYIGKSYLELGNMDNAMPFFQKVDSVFQKHHFILPELRNNYEVLIDHYKEKGDIKKELYYTKQLIKADEIIRRDFGYLFSKIHREYDTNTLLDGKTRLERRISQIVWIVWTLATIAAALMIALFFKHRSEKKIRKQYRLLEQKILSKDELIAREGQTKGKENYKLDIEQKIVDDILLRLRDFEDSSGFIESGLTLNKLAARFVTNHSYLSQVINDYKGMNFNRYLSELRIAFITDKLYKERKYLHYKIETLAEECGMASRTNFSNLFQEINGIRPTDFIKQRLQDTDQKSIEE</sequence>
<keyword evidence="3" id="KW-1133">Transmembrane helix</keyword>
<keyword evidence="3" id="KW-0812">Transmembrane</keyword>
<feature type="signal peptide" evidence="4">
    <location>
        <begin position="1"/>
        <end position="22"/>
    </location>
</feature>
<dbReference type="KEGG" id="chh:A0O34_21545"/>
<dbReference type="Gene3D" id="1.25.40.10">
    <property type="entry name" value="Tetratricopeptide repeat domain"/>
    <property type="match status" value="2"/>
</dbReference>
<protein>
    <recommendedName>
        <fullName evidence="5">HTH araC/xylS-type domain-containing protein</fullName>
    </recommendedName>
</protein>
<dbReference type="SUPFAM" id="SSF48452">
    <property type="entry name" value="TPR-like"/>
    <property type="match status" value="1"/>
</dbReference>
<feature type="chain" id="PRO_5008004147" description="HTH araC/xylS-type domain-containing protein" evidence="4">
    <location>
        <begin position="23"/>
        <end position="574"/>
    </location>
</feature>
<dbReference type="STRING" id="1685010.A0O34_21545"/>
<evidence type="ECO:0000259" key="5">
    <source>
        <dbReference type="PROSITE" id="PS01124"/>
    </source>
</evidence>
<accession>A0A172Y0Z4</accession>
<feature type="transmembrane region" description="Helical" evidence="3">
    <location>
        <begin position="386"/>
        <end position="406"/>
    </location>
</feature>
<keyword evidence="7" id="KW-1185">Reference proteome</keyword>
<dbReference type="PANTHER" id="PTHR43280:SF2">
    <property type="entry name" value="HTH-TYPE TRANSCRIPTIONAL REGULATOR EXSA"/>
    <property type="match status" value="1"/>
</dbReference>
<keyword evidence="2" id="KW-0802">TPR repeat</keyword>
<dbReference type="InterPro" id="IPR018060">
    <property type="entry name" value="HTH_AraC"/>
</dbReference>
<feature type="repeat" description="TPR" evidence="2">
    <location>
        <begin position="278"/>
        <end position="311"/>
    </location>
</feature>
<name>A0A172Y0Z4_9FLAO</name>
<dbReference type="AlphaFoldDB" id="A0A172Y0Z4"/>
<organism evidence="6 7">
    <name type="scientific">Chryseobacterium glaciei</name>
    <dbReference type="NCBI Taxonomy" id="1685010"/>
    <lineage>
        <taxon>Bacteria</taxon>
        <taxon>Pseudomonadati</taxon>
        <taxon>Bacteroidota</taxon>
        <taxon>Flavobacteriia</taxon>
        <taxon>Flavobacteriales</taxon>
        <taxon>Weeksellaceae</taxon>
        <taxon>Chryseobacterium group</taxon>
        <taxon>Chryseobacterium</taxon>
    </lineage>
</organism>
<reference evidence="6 7" key="1">
    <citation type="submission" date="2016-04" db="EMBL/GenBank/DDBJ databases">
        <title>Complete Genome Sequence of Chryseobacterium sp. IHBB 10212.</title>
        <authorList>
            <person name="Pal M."/>
            <person name="Swarnkar M.K."/>
            <person name="Kaushal K."/>
            <person name="Chhibber S."/>
            <person name="Singh A.K."/>
            <person name="Gulati A."/>
        </authorList>
    </citation>
    <scope>NUCLEOTIDE SEQUENCE [LARGE SCALE GENOMIC DNA]</scope>
    <source>
        <strain evidence="6 7">IHBB 10212</strain>
    </source>
</reference>
<dbReference type="GO" id="GO:0003700">
    <property type="term" value="F:DNA-binding transcription factor activity"/>
    <property type="evidence" value="ECO:0007669"/>
    <property type="project" value="InterPro"/>
</dbReference>